<comment type="subcellular location">
    <subcellularLocation>
        <location evidence="1">Membrane</location>
        <topology evidence="1">Multi-pass membrane protein</topology>
    </subcellularLocation>
</comment>
<dbReference type="Gene3D" id="3.40.50.300">
    <property type="entry name" value="P-loop containing nucleotide triphosphate hydrolases"/>
    <property type="match status" value="2"/>
</dbReference>
<keyword evidence="7" id="KW-0067">ATP-binding</keyword>
<keyword evidence="10" id="KW-0325">Glycoprotein</keyword>
<dbReference type="FunFam" id="3.40.50.300:FF:000251">
    <property type="entry name" value="ABC transporter B family member 19"/>
    <property type="match status" value="2"/>
</dbReference>
<dbReference type="InterPro" id="IPR017871">
    <property type="entry name" value="ABC_transporter-like_CS"/>
</dbReference>
<evidence type="ECO:0000259" key="13">
    <source>
        <dbReference type="PROSITE" id="PS50929"/>
    </source>
</evidence>
<dbReference type="PROSITE" id="PS50893">
    <property type="entry name" value="ABC_TRANSPORTER_2"/>
    <property type="match status" value="2"/>
</dbReference>
<keyword evidence="3" id="KW-0813">Transport</keyword>
<evidence type="ECO:0000256" key="4">
    <source>
        <dbReference type="ARBA" id="ARBA00022692"/>
    </source>
</evidence>
<dbReference type="PROSITE" id="PS00211">
    <property type="entry name" value="ABC_TRANSPORTER_1"/>
    <property type="match status" value="2"/>
</dbReference>
<dbReference type="OrthoDB" id="6500128at2759"/>
<evidence type="ECO:0000256" key="10">
    <source>
        <dbReference type="ARBA" id="ARBA00023180"/>
    </source>
</evidence>
<evidence type="ECO:0000256" key="9">
    <source>
        <dbReference type="ARBA" id="ARBA00023136"/>
    </source>
</evidence>
<evidence type="ECO:0000259" key="12">
    <source>
        <dbReference type="PROSITE" id="PS50893"/>
    </source>
</evidence>
<feature type="domain" description="ABC transmembrane type-1" evidence="13">
    <location>
        <begin position="704"/>
        <end position="993"/>
    </location>
</feature>
<dbReference type="InterPro" id="IPR003439">
    <property type="entry name" value="ABC_transporter-like_ATP-bd"/>
</dbReference>
<feature type="transmembrane region" description="Helical" evidence="11">
    <location>
        <begin position="829"/>
        <end position="847"/>
    </location>
</feature>
<dbReference type="GO" id="GO:0005524">
    <property type="term" value="F:ATP binding"/>
    <property type="evidence" value="ECO:0007669"/>
    <property type="project" value="UniProtKB-KW"/>
</dbReference>
<dbReference type="CDD" id="cd03249">
    <property type="entry name" value="ABC_MTABC3_MDL1_MDL2"/>
    <property type="match status" value="2"/>
</dbReference>
<evidence type="ECO:0000256" key="3">
    <source>
        <dbReference type="ARBA" id="ARBA00022448"/>
    </source>
</evidence>
<dbReference type="PANTHER" id="PTHR43394:SF16">
    <property type="entry name" value="ABC TRANSPORTER B FAMILY MEMBER 4-LIKE ISOFORM X1"/>
    <property type="match status" value="1"/>
</dbReference>
<dbReference type="PANTHER" id="PTHR43394">
    <property type="entry name" value="ATP-DEPENDENT PERMEASE MDL1, MITOCHONDRIAL"/>
    <property type="match status" value="1"/>
</dbReference>
<keyword evidence="8 11" id="KW-1133">Transmembrane helix</keyword>
<feature type="transmembrane region" description="Helical" evidence="11">
    <location>
        <begin position="970"/>
        <end position="988"/>
    </location>
</feature>
<dbReference type="InterPro" id="IPR027417">
    <property type="entry name" value="P-loop_NTPase"/>
</dbReference>
<evidence type="ECO:0000256" key="6">
    <source>
        <dbReference type="ARBA" id="ARBA00022741"/>
    </source>
</evidence>
<feature type="transmembrane region" description="Helical" evidence="11">
    <location>
        <begin position="932"/>
        <end position="955"/>
    </location>
</feature>
<dbReference type="SUPFAM" id="SSF52540">
    <property type="entry name" value="P-loop containing nucleoside triphosphate hydrolases"/>
    <property type="match status" value="2"/>
</dbReference>
<comment type="caution">
    <text evidence="14">The sequence shown here is derived from an EMBL/GenBank/DDBJ whole genome shotgun (WGS) entry which is preliminary data.</text>
</comment>
<name>A0A080ZRY2_PHYNI</name>
<dbReference type="CDD" id="cd18578">
    <property type="entry name" value="ABC_6TM_Pgp_ABCB1_D2_like"/>
    <property type="match status" value="1"/>
</dbReference>
<feature type="transmembrane region" description="Helical" evidence="11">
    <location>
        <begin position="745"/>
        <end position="765"/>
    </location>
</feature>
<feature type="domain" description="ABC transporter" evidence="12">
    <location>
        <begin position="1031"/>
        <end position="1269"/>
    </location>
</feature>
<dbReference type="EMBL" id="ANJA01002553">
    <property type="protein sequence ID" value="ETO69393.1"/>
    <property type="molecule type" value="Genomic_DNA"/>
</dbReference>
<keyword evidence="9 11" id="KW-0472">Membrane</keyword>
<feature type="domain" description="ABC transmembrane type-1" evidence="13">
    <location>
        <begin position="66"/>
        <end position="363"/>
    </location>
</feature>
<reference evidence="14 15" key="1">
    <citation type="submission" date="2013-11" db="EMBL/GenBank/DDBJ databases">
        <title>The Genome Sequence of Phytophthora parasitica P1976.</title>
        <authorList>
            <consortium name="The Broad Institute Genomics Platform"/>
            <person name="Russ C."/>
            <person name="Tyler B."/>
            <person name="Panabieres F."/>
            <person name="Shan W."/>
            <person name="Tripathy S."/>
            <person name="Grunwald N."/>
            <person name="Machado M."/>
            <person name="Johnson C.S."/>
            <person name="Walker B."/>
            <person name="Young S."/>
            <person name="Zeng Q."/>
            <person name="Gargeya S."/>
            <person name="Fitzgerald M."/>
            <person name="Haas B."/>
            <person name="Abouelleil A."/>
            <person name="Allen A.W."/>
            <person name="Alvarado L."/>
            <person name="Arachchi H.M."/>
            <person name="Berlin A.M."/>
            <person name="Chapman S.B."/>
            <person name="Gainer-Dewar J."/>
            <person name="Goldberg J."/>
            <person name="Griggs A."/>
            <person name="Gujja S."/>
            <person name="Hansen M."/>
            <person name="Howarth C."/>
            <person name="Imamovic A."/>
            <person name="Ireland A."/>
            <person name="Larimer J."/>
            <person name="McCowan C."/>
            <person name="Murphy C."/>
            <person name="Pearson M."/>
            <person name="Poon T.W."/>
            <person name="Priest M."/>
            <person name="Roberts A."/>
            <person name="Saif S."/>
            <person name="Shea T."/>
            <person name="Sisk P."/>
            <person name="Sykes S."/>
            <person name="Wortman J."/>
            <person name="Nusbaum C."/>
            <person name="Birren B."/>
        </authorList>
    </citation>
    <scope>NUCLEOTIDE SEQUENCE [LARGE SCALE GENOMIC DNA]</scope>
    <source>
        <strain evidence="14 15">P1976</strain>
    </source>
</reference>
<feature type="transmembrane region" description="Helical" evidence="11">
    <location>
        <begin position="110"/>
        <end position="131"/>
    </location>
</feature>
<comment type="similarity">
    <text evidence="2">Belongs to the ABC transporter superfamily. ABCB family. Multidrug resistance exporter (TC 3.A.1.201) subfamily.</text>
</comment>
<evidence type="ECO:0008006" key="16">
    <source>
        <dbReference type="Google" id="ProtNLM"/>
    </source>
</evidence>
<protein>
    <recommendedName>
        <fullName evidence="16">ABC transporter B family member 11</fullName>
    </recommendedName>
</protein>
<evidence type="ECO:0000256" key="2">
    <source>
        <dbReference type="ARBA" id="ARBA00007577"/>
    </source>
</evidence>
<feature type="transmembrane region" description="Helical" evidence="11">
    <location>
        <begin position="853"/>
        <end position="872"/>
    </location>
</feature>
<dbReference type="InterPro" id="IPR011527">
    <property type="entry name" value="ABC1_TM_dom"/>
</dbReference>
<dbReference type="Pfam" id="PF00664">
    <property type="entry name" value="ABC_membrane"/>
    <property type="match status" value="2"/>
</dbReference>
<dbReference type="InterPro" id="IPR039421">
    <property type="entry name" value="Type_1_exporter"/>
</dbReference>
<dbReference type="CDD" id="cd18577">
    <property type="entry name" value="ABC_6TM_Pgp_ABCB1_D1_like"/>
    <property type="match status" value="1"/>
</dbReference>
<evidence type="ECO:0000256" key="5">
    <source>
        <dbReference type="ARBA" id="ARBA00022737"/>
    </source>
</evidence>
<feature type="transmembrane region" description="Helical" evidence="11">
    <location>
        <begin position="334"/>
        <end position="355"/>
    </location>
</feature>
<dbReference type="InterPro" id="IPR003593">
    <property type="entry name" value="AAA+_ATPase"/>
</dbReference>
<dbReference type="Proteomes" id="UP000028582">
    <property type="component" value="Unassembled WGS sequence"/>
</dbReference>
<evidence type="ECO:0000256" key="7">
    <source>
        <dbReference type="ARBA" id="ARBA00022840"/>
    </source>
</evidence>
<proteinExistence type="inferred from homology"/>
<dbReference type="GO" id="GO:0016887">
    <property type="term" value="F:ATP hydrolysis activity"/>
    <property type="evidence" value="ECO:0007669"/>
    <property type="project" value="InterPro"/>
</dbReference>
<organism evidence="14 15">
    <name type="scientific">Phytophthora nicotianae P1976</name>
    <dbReference type="NCBI Taxonomy" id="1317066"/>
    <lineage>
        <taxon>Eukaryota</taxon>
        <taxon>Sar</taxon>
        <taxon>Stramenopiles</taxon>
        <taxon>Oomycota</taxon>
        <taxon>Peronosporomycetes</taxon>
        <taxon>Peronosporales</taxon>
        <taxon>Peronosporaceae</taxon>
        <taxon>Phytophthora</taxon>
    </lineage>
</organism>
<evidence type="ECO:0000256" key="11">
    <source>
        <dbReference type="SAM" id="Phobius"/>
    </source>
</evidence>
<dbReference type="GO" id="GO:0005743">
    <property type="term" value="C:mitochondrial inner membrane"/>
    <property type="evidence" value="ECO:0007669"/>
    <property type="project" value="TreeGrafter"/>
</dbReference>
<evidence type="ECO:0000256" key="8">
    <source>
        <dbReference type="ARBA" id="ARBA00022989"/>
    </source>
</evidence>
<feature type="domain" description="ABC transporter" evidence="12">
    <location>
        <begin position="398"/>
        <end position="636"/>
    </location>
</feature>
<dbReference type="Pfam" id="PF00005">
    <property type="entry name" value="ABC_tran"/>
    <property type="match status" value="2"/>
</dbReference>
<dbReference type="AlphaFoldDB" id="A0A080ZRY2"/>
<dbReference type="Gene3D" id="1.20.1560.10">
    <property type="entry name" value="ABC transporter type 1, transmembrane domain"/>
    <property type="match status" value="1"/>
</dbReference>
<gene>
    <name evidence="14" type="ORF">F444_14007</name>
</gene>
<dbReference type="SUPFAM" id="SSF90123">
    <property type="entry name" value="ABC transporter transmembrane region"/>
    <property type="match status" value="2"/>
</dbReference>
<keyword evidence="4 11" id="KW-0812">Transmembrane</keyword>
<feature type="transmembrane region" description="Helical" evidence="11">
    <location>
        <begin position="700"/>
        <end position="725"/>
    </location>
</feature>
<feature type="transmembrane region" description="Helical" evidence="11">
    <location>
        <begin position="185"/>
        <end position="204"/>
    </location>
</feature>
<evidence type="ECO:0000313" key="15">
    <source>
        <dbReference type="Proteomes" id="UP000028582"/>
    </source>
</evidence>
<accession>A0A080ZRY2</accession>
<dbReference type="PROSITE" id="PS50929">
    <property type="entry name" value="ABC_TM1F"/>
    <property type="match status" value="2"/>
</dbReference>
<evidence type="ECO:0000256" key="1">
    <source>
        <dbReference type="ARBA" id="ARBA00004141"/>
    </source>
</evidence>
<feature type="transmembrane region" description="Helical" evidence="11">
    <location>
        <begin position="210"/>
        <end position="228"/>
    </location>
</feature>
<sequence>MATSDYVEANTPKKGELRDNSDVAVLEHTPSVISKDTAAHAKSNGKLVSLSDLLSFADDKDHLLMAAGTIGALAAGMAQPLQIVLIGDVLNGLNPTDSSSSIVGKVDDAVLNYVYVAVVAMLAGFLQVACWSTTASRQVKRIRGAYARSIVTKEMGWFDVNEPMQLSTRIVEAALMIQEGMGRKIGDGLHSLSMALTGIAIGLIKGWEMALILMTLMPFVAFTAFLSMKVMTKATQTGIEAYGQAGAIAQESLSNVRTVHTFNACQHFIDKYKRALDSATRAGISKGFAVGWGTGLMFFTMLCTYAAGMFYGAYKVANDQLDGDKCTGSGCYDGGRVVVVFAAVLTGSMAIGQAAPSVEALVAARAAAYDVFQTIRRASLIDPLSDEGKILDKVSGEIVIKNVSFAYPSRPDAQVCSNYSLTIRAGETVALVGPSGSGKSTIVSLLERFYDPLSGVVSIDGVDVRDLNVKWLRQQIGLVNQEPILFPTTIKENIRHGAPSASDEQVMQAARMSNAFDFIEALPQGFNTEVGERGTQLSGGQKQRIAIARAIVKNPPILLLDEATSALDTESEYIVQKSLDRLLAASRRTTIVIAHRLSTIRNADRIAVHENGSIVEIGSHDELMKIPDGHYRKLVELQSPSIEVDDASTVSNGPRTLVQDTTTGSLTIADNKFVLTAGEDTTSPSSNVLSRVRKMASPEWIFLFGGGLGAILNAGVFPAWGVMMAKITVLFFDYSKTEHEMVRDARYWSLGFVALGVVFGLSKVLQHYCFAVASERLIARVRLAAYSAMLRQDIGWFDKPENASGALLARLSSDATTLLALTSESLNRLLVNVTTLVIVFAVCFYFSWQMTLILLAVAPLLTISSFMVNMSVADGDSTSKKNNDADVSAGALLTTAIDSIRTVASLGMEKELSSKYIELLEVSKQTDTRGGLVAGAAFGFSLGMMLLVAALLFYVSSRWISHGTITFEDMFAVLMVFSLSSFSIGSAAQGATDPKKAQQSAENIFEIIDRVPPIDALSTDGKLFSSVNGSLEFRDVQFAYPSRLGAQIYNGYNLTIAPGQTVALVGASGCGKSTAIALLERFYDPHTGSVSLDGVDLRQLSLPWLRDRISLVSQEPVLFAGTIAENIALGKPGATREEITQAAQDSSSLDFIRNLPDGFDTNVGDRGGHISGGQKQRIALARAIVRDPDILLLDEATSALDNESERIVQSSLNRLLKLKQRTTIIVAHRLSTIRNADLIAVTEQGAVVEIGTHDELVQLPEGRYKQLLARQANQS</sequence>
<feature type="transmembrane region" description="Helical" evidence="11">
    <location>
        <begin position="288"/>
        <end position="314"/>
    </location>
</feature>
<keyword evidence="6" id="KW-0547">Nucleotide-binding</keyword>
<dbReference type="GO" id="GO:0015421">
    <property type="term" value="F:ABC-type oligopeptide transporter activity"/>
    <property type="evidence" value="ECO:0007669"/>
    <property type="project" value="TreeGrafter"/>
</dbReference>
<dbReference type="SMART" id="SM00382">
    <property type="entry name" value="AAA"/>
    <property type="match status" value="2"/>
</dbReference>
<keyword evidence="5" id="KW-0677">Repeat</keyword>
<dbReference type="GO" id="GO:0090374">
    <property type="term" value="P:oligopeptide export from mitochondrion"/>
    <property type="evidence" value="ECO:0007669"/>
    <property type="project" value="TreeGrafter"/>
</dbReference>
<dbReference type="InterPro" id="IPR036640">
    <property type="entry name" value="ABC1_TM_sf"/>
</dbReference>
<feature type="transmembrane region" description="Helical" evidence="11">
    <location>
        <begin position="63"/>
        <end position="90"/>
    </location>
</feature>
<evidence type="ECO:0000313" key="14">
    <source>
        <dbReference type="EMBL" id="ETO69393.1"/>
    </source>
</evidence>